<dbReference type="CDD" id="cd03784">
    <property type="entry name" value="GT1_Gtf-like"/>
    <property type="match status" value="1"/>
</dbReference>
<dbReference type="EMBL" id="LR134355">
    <property type="protein sequence ID" value="VEG50567.1"/>
    <property type="molecule type" value="Genomic_DNA"/>
</dbReference>
<dbReference type="InterPro" id="IPR050426">
    <property type="entry name" value="Glycosyltransferase_28"/>
</dbReference>
<sequence length="389" mass="42122">MTPANITFFAPLGAGHVNPTLGLAAELVRRGHRVSYAATRRFESRIVETGAAFVPVVSTWESLPRDVPQMHGAELVRAMSLLLDETKAMVAALGGLPAPDLVVHDGPLAWWGRILAHRWGVPAVETWPNFVNNQHWNMRGYAKLNPLSPRLLLVVLRLARMLRREGIRDVGGFFRGDTAADRIVTVPRAFQPAGDTFTDGYRFVGPVLTDRRFQGDWEPPGPHPVLLVSLGTGYNDRPDFFRMIVGSAAGRPWHVVLAIGDAVDPGALGPLPPNVEVHEQVPQLAILRHARVFLTHAGMGGALEGLAHEVPMVAVPQMAEQRANADRLVELGLGRQLDPARISAAGLWEAVDGVAADPGIRDRLAWMRREIDDAGGAVVATDAVEAVLG</sequence>
<gene>
    <name evidence="3" type="primary">oleD</name>
    <name evidence="3" type="ORF">NCTC10485_04885</name>
</gene>
<evidence type="ECO:0000313" key="3">
    <source>
        <dbReference type="EMBL" id="VEG50567.1"/>
    </source>
</evidence>
<dbReference type="Proteomes" id="UP000282551">
    <property type="component" value="Chromosome"/>
</dbReference>
<dbReference type="RefSeq" id="WP_126336085.1">
    <property type="nucleotide sequence ID" value="NZ_AP022604.1"/>
</dbReference>
<dbReference type="EC" id="2.4.1.-" evidence="3"/>
<dbReference type="GO" id="GO:0016020">
    <property type="term" value="C:membrane"/>
    <property type="evidence" value="ECO:0007669"/>
    <property type="project" value="GOC"/>
</dbReference>
<evidence type="ECO:0000256" key="1">
    <source>
        <dbReference type="ARBA" id="ARBA00009995"/>
    </source>
</evidence>
<dbReference type="NCBIfam" id="TIGR01426">
    <property type="entry name" value="MGT"/>
    <property type="match status" value="1"/>
</dbReference>
<dbReference type="GO" id="GO:0008194">
    <property type="term" value="F:UDP-glycosyltransferase activity"/>
    <property type="evidence" value="ECO:0007669"/>
    <property type="project" value="InterPro"/>
</dbReference>
<evidence type="ECO:0000313" key="4">
    <source>
        <dbReference type="Proteomes" id="UP000282551"/>
    </source>
</evidence>
<proteinExistence type="inferred from homology"/>
<dbReference type="FunFam" id="3.40.50.2000:FF:000072">
    <property type="entry name" value="Glycosyl transferase"/>
    <property type="match status" value="1"/>
</dbReference>
<protein>
    <submittedName>
        <fullName evidence="3">Oleandomycin glycosyltransferase</fullName>
        <ecNumber evidence="3">2.4.1.-</ecNumber>
    </submittedName>
</protein>
<accession>A0A3S4VFT6</accession>
<keyword evidence="3" id="KW-0328">Glycosyltransferase</keyword>
<dbReference type="GO" id="GO:0009247">
    <property type="term" value="P:glycolipid biosynthetic process"/>
    <property type="evidence" value="ECO:0007669"/>
    <property type="project" value="UniProtKB-ARBA"/>
</dbReference>
<name>A0A3S4VFT6_MYCCI</name>
<dbReference type="PANTHER" id="PTHR48050">
    <property type="entry name" value="STEROL 3-BETA-GLUCOSYLTRANSFERASE"/>
    <property type="match status" value="1"/>
</dbReference>
<dbReference type="GO" id="GO:0017000">
    <property type="term" value="P:antibiotic biosynthetic process"/>
    <property type="evidence" value="ECO:0007669"/>
    <property type="project" value="UniProtKB-ARBA"/>
</dbReference>
<evidence type="ECO:0000256" key="2">
    <source>
        <dbReference type="ARBA" id="ARBA00022679"/>
    </source>
</evidence>
<keyword evidence="4" id="KW-1185">Reference proteome</keyword>
<dbReference type="AlphaFoldDB" id="A0A3S4VFT6"/>
<comment type="similarity">
    <text evidence="1">Belongs to the UDP-glycosyltransferase family.</text>
</comment>
<dbReference type="Gene3D" id="3.40.50.2000">
    <property type="entry name" value="Glycogen Phosphorylase B"/>
    <property type="match status" value="2"/>
</dbReference>
<dbReference type="OrthoDB" id="6620093at2"/>
<reference evidence="3 4" key="1">
    <citation type="submission" date="2018-12" db="EMBL/GenBank/DDBJ databases">
        <authorList>
            <consortium name="Pathogen Informatics"/>
        </authorList>
    </citation>
    <scope>NUCLEOTIDE SEQUENCE [LARGE SCALE GENOMIC DNA]</scope>
    <source>
        <strain evidence="3 4">NCTC10485</strain>
    </source>
</reference>
<organism evidence="3 4">
    <name type="scientific">Mycolicibacterium chitae</name>
    <name type="common">Mycobacterium chitae</name>
    <dbReference type="NCBI Taxonomy" id="1792"/>
    <lineage>
        <taxon>Bacteria</taxon>
        <taxon>Bacillati</taxon>
        <taxon>Actinomycetota</taxon>
        <taxon>Actinomycetes</taxon>
        <taxon>Mycobacteriales</taxon>
        <taxon>Mycobacteriaceae</taxon>
        <taxon>Mycolicibacterium</taxon>
    </lineage>
</organism>
<dbReference type="PANTHER" id="PTHR48050:SF13">
    <property type="entry name" value="STEROL 3-BETA-GLUCOSYLTRANSFERASE UGT80A2"/>
    <property type="match status" value="1"/>
</dbReference>
<dbReference type="InterPro" id="IPR002213">
    <property type="entry name" value="UDP_glucos_trans"/>
</dbReference>
<dbReference type="InterPro" id="IPR006326">
    <property type="entry name" value="UDPGT_MGT-like"/>
</dbReference>
<dbReference type="Pfam" id="PF00201">
    <property type="entry name" value="UDPGT"/>
    <property type="match status" value="1"/>
</dbReference>
<keyword evidence="2 3" id="KW-0808">Transferase</keyword>
<dbReference type="SUPFAM" id="SSF53756">
    <property type="entry name" value="UDP-Glycosyltransferase/glycogen phosphorylase"/>
    <property type="match status" value="1"/>
</dbReference>
<dbReference type="GO" id="GO:0016758">
    <property type="term" value="F:hexosyltransferase activity"/>
    <property type="evidence" value="ECO:0007669"/>
    <property type="project" value="InterPro"/>
</dbReference>